<keyword evidence="7" id="KW-0325">Glycoprotein</keyword>
<sequence length="336" mass="37662">MRLTLTLLSTASLFLLSASNVDAYGVVGHTLTGQIAQQFLTPKTAKAVKEILPEADEGLLSKATPWADKIKSFAQYKWANTQHYVNTEGDNPPDYCLFEYVYGGQDVVNGLFNMTATLKQLQVTPPTTSAQLSVRRDAIRFFAHFIGDIHQPLHNSIRDRGGNDAPIKWGRTKSNLHSMWDTLIITKDIKDNFSNDPQAYLDDVLAKAKSYWSDAATWTDCDPAQNKGENPWFNTTKTVKTLCPLQWATTMNALDCSHVWTSYSPTLDYSGEYFERMTSAETEYLTRKLLAMSGVRMAAVLNEIYDSGASSPQPVKRDSVKLPPKYLELLKRALNQ</sequence>
<dbReference type="SUPFAM" id="SSF48537">
    <property type="entry name" value="Phospholipase C/P1 nuclease"/>
    <property type="match status" value="1"/>
</dbReference>
<evidence type="ECO:0000256" key="7">
    <source>
        <dbReference type="ARBA" id="ARBA00023180"/>
    </source>
</evidence>
<dbReference type="InterPro" id="IPR003154">
    <property type="entry name" value="S1/P1nuclease"/>
</dbReference>
<keyword evidence="8" id="KW-0732">Signal</keyword>
<keyword evidence="10" id="KW-1185">Reference proteome</keyword>
<evidence type="ECO:0000256" key="1">
    <source>
        <dbReference type="ARBA" id="ARBA00009547"/>
    </source>
</evidence>
<evidence type="ECO:0000256" key="4">
    <source>
        <dbReference type="ARBA" id="ARBA00022759"/>
    </source>
</evidence>
<dbReference type="InterPro" id="IPR008947">
    <property type="entry name" value="PLipase_C/P1_nuclease_dom_sf"/>
</dbReference>
<dbReference type="Proteomes" id="UP000780801">
    <property type="component" value="Unassembled WGS sequence"/>
</dbReference>
<dbReference type="GO" id="GO:0006308">
    <property type="term" value="P:DNA catabolic process"/>
    <property type="evidence" value="ECO:0007669"/>
    <property type="project" value="InterPro"/>
</dbReference>
<accession>A0A9P6KC66</accession>
<evidence type="ECO:0000256" key="8">
    <source>
        <dbReference type="SAM" id="SignalP"/>
    </source>
</evidence>
<keyword evidence="4" id="KW-0255">Endonuclease</keyword>
<feature type="signal peptide" evidence="8">
    <location>
        <begin position="1"/>
        <end position="23"/>
    </location>
</feature>
<protein>
    <recommendedName>
        <fullName evidence="11">S1/P1 Nuclease</fullName>
    </recommendedName>
</protein>
<evidence type="ECO:0000256" key="6">
    <source>
        <dbReference type="ARBA" id="ARBA00023157"/>
    </source>
</evidence>
<evidence type="ECO:0000256" key="2">
    <source>
        <dbReference type="ARBA" id="ARBA00022722"/>
    </source>
</evidence>
<dbReference type="GO" id="GO:0046872">
    <property type="term" value="F:metal ion binding"/>
    <property type="evidence" value="ECO:0007669"/>
    <property type="project" value="UniProtKB-KW"/>
</dbReference>
<dbReference type="GO" id="GO:0003676">
    <property type="term" value="F:nucleic acid binding"/>
    <property type="evidence" value="ECO:0007669"/>
    <property type="project" value="InterPro"/>
</dbReference>
<feature type="chain" id="PRO_5040168583" description="S1/P1 Nuclease" evidence="8">
    <location>
        <begin position="24"/>
        <end position="336"/>
    </location>
</feature>
<organism evidence="9 10">
    <name type="scientific">Lunasporangiospora selenospora</name>
    <dbReference type="NCBI Taxonomy" id="979761"/>
    <lineage>
        <taxon>Eukaryota</taxon>
        <taxon>Fungi</taxon>
        <taxon>Fungi incertae sedis</taxon>
        <taxon>Mucoromycota</taxon>
        <taxon>Mortierellomycotina</taxon>
        <taxon>Mortierellomycetes</taxon>
        <taxon>Mortierellales</taxon>
        <taxon>Mortierellaceae</taxon>
        <taxon>Lunasporangiospora</taxon>
    </lineage>
</organism>
<keyword evidence="2" id="KW-0540">Nuclease</keyword>
<dbReference type="GO" id="GO:0016788">
    <property type="term" value="F:hydrolase activity, acting on ester bonds"/>
    <property type="evidence" value="ECO:0007669"/>
    <property type="project" value="InterPro"/>
</dbReference>
<dbReference type="GO" id="GO:0004519">
    <property type="term" value="F:endonuclease activity"/>
    <property type="evidence" value="ECO:0007669"/>
    <property type="project" value="UniProtKB-KW"/>
</dbReference>
<gene>
    <name evidence="9" type="ORF">BGW38_004421</name>
</gene>
<dbReference type="OrthoDB" id="441446at2759"/>
<dbReference type="Gene3D" id="1.10.575.10">
    <property type="entry name" value="P1 Nuclease"/>
    <property type="match status" value="1"/>
</dbReference>
<evidence type="ECO:0000313" key="10">
    <source>
        <dbReference type="Proteomes" id="UP000780801"/>
    </source>
</evidence>
<evidence type="ECO:0000256" key="5">
    <source>
        <dbReference type="ARBA" id="ARBA00022801"/>
    </source>
</evidence>
<dbReference type="AlphaFoldDB" id="A0A9P6KC66"/>
<keyword evidence="5" id="KW-0378">Hydrolase</keyword>
<keyword evidence="3" id="KW-0479">Metal-binding</keyword>
<comment type="caution">
    <text evidence="9">The sequence shown here is derived from an EMBL/GenBank/DDBJ whole genome shotgun (WGS) entry which is preliminary data.</text>
</comment>
<dbReference type="Pfam" id="PF02265">
    <property type="entry name" value="S1-P1_nuclease"/>
    <property type="match status" value="1"/>
</dbReference>
<evidence type="ECO:0000313" key="9">
    <source>
        <dbReference type="EMBL" id="KAF9579357.1"/>
    </source>
</evidence>
<dbReference type="CDD" id="cd11010">
    <property type="entry name" value="S1-P1_nuclease"/>
    <property type="match status" value="1"/>
</dbReference>
<comment type="similarity">
    <text evidence="1">Belongs to the nuclease type I family.</text>
</comment>
<name>A0A9P6KC66_9FUNG</name>
<dbReference type="PANTHER" id="PTHR33146">
    <property type="entry name" value="ENDONUCLEASE 4"/>
    <property type="match status" value="1"/>
</dbReference>
<proteinExistence type="inferred from homology"/>
<reference evidence="9" key="1">
    <citation type="journal article" date="2020" name="Fungal Divers.">
        <title>Resolving the Mortierellaceae phylogeny through synthesis of multi-gene phylogenetics and phylogenomics.</title>
        <authorList>
            <person name="Vandepol N."/>
            <person name="Liber J."/>
            <person name="Desiro A."/>
            <person name="Na H."/>
            <person name="Kennedy M."/>
            <person name="Barry K."/>
            <person name="Grigoriev I.V."/>
            <person name="Miller A.N."/>
            <person name="O'Donnell K."/>
            <person name="Stajich J.E."/>
            <person name="Bonito G."/>
        </authorList>
    </citation>
    <scope>NUCLEOTIDE SEQUENCE</scope>
    <source>
        <strain evidence="9">KOD1015</strain>
    </source>
</reference>
<evidence type="ECO:0008006" key="11">
    <source>
        <dbReference type="Google" id="ProtNLM"/>
    </source>
</evidence>
<evidence type="ECO:0000256" key="3">
    <source>
        <dbReference type="ARBA" id="ARBA00022723"/>
    </source>
</evidence>
<dbReference type="EMBL" id="JAABOA010002827">
    <property type="protein sequence ID" value="KAF9579357.1"/>
    <property type="molecule type" value="Genomic_DNA"/>
</dbReference>
<dbReference type="PANTHER" id="PTHR33146:SF26">
    <property type="entry name" value="ENDONUCLEASE 4"/>
    <property type="match status" value="1"/>
</dbReference>
<keyword evidence="6" id="KW-1015">Disulfide bond</keyword>